<accession>A0A2P5F3E8</accession>
<feature type="non-terminal residue" evidence="1">
    <location>
        <position position="98"/>
    </location>
</feature>
<reference evidence="2" key="1">
    <citation type="submission" date="2016-06" db="EMBL/GenBank/DDBJ databases">
        <title>Parallel loss of symbiosis genes in relatives of nitrogen-fixing non-legume Parasponia.</title>
        <authorList>
            <person name="Van Velzen R."/>
            <person name="Holmer R."/>
            <person name="Bu F."/>
            <person name="Rutten L."/>
            <person name="Van Zeijl A."/>
            <person name="Liu W."/>
            <person name="Santuari L."/>
            <person name="Cao Q."/>
            <person name="Sharma T."/>
            <person name="Shen D."/>
            <person name="Roswanjaya Y."/>
            <person name="Wardhani T."/>
            <person name="Kalhor M.S."/>
            <person name="Jansen J."/>
            <person name="Van den Hoogen J."/>
            <person name="Gungor B."/>
            <person name="Hartog M."/>
            <person name="Hontelez J."/>
            <person name="Verver J."/>
            <person name="Yang W.-C."/>
            <person name="Schijlen E."/>
            <person name="Repin R."/>
            <person name="Schilthuizen M."/>
            <person name="Schranz E."/>
            <person name="Heidstra R."/>
            <person name="Miyata K."/>
            <person name="Fedorova E."/>
            <person name="Kohlen W."/>
            <person name="Bisseling T."/>
            <person name="Smit S."/>
            <person name="Geurts R."/>
        </authorList>
    </citation>
    <scope>NUCLEOTIDE SEQUENCE [LARGE SCALE GENOMIC DNA]</scope>
    <source>
        <strain evidence="2">cv. RG33-2</strain>
    </source>
</reference>
<protein>
    <submittedName>
        <fullName evidence="1">Uncharacterized protein</fullName>
    </submittedName>
</protein>
<proteinExistence type="predicted"/>
<evidence type="ECO:0000313" key="1">
    <source>
        <dbReference type="EMBL" id="PON92323.1"/>
    </source>
</evidence>
<organism evidence="1 2">
    <name type="scientific">Trema orientale</name>
    <name type="common">Charcoal tree</name>
    <name type="synonym">Celtis orientalis</name>
    <dbReference type="NCBI Taxonomy" id="63057"/>
    <lineage>
        <taxon>Eukaryota</taxon>
        <taxon>Viridiplantae</taxon>
        <taxon>Streptophyta</taxon>
        <taxon>Embryophyta</taxon>
        <taxon>Tracheophyta</taxon>
        <taxon>Spermatophyta</taxon>
        <taxon>Magnoliopsida</taxon>
        <taxon>eudicotyledons</taxon>
        <taxon>Gunneridae</taxon>
        <taxon>Pentapetalae</taxon>
        <taxon>rosids</taxon>
        <taxon>fabids</taxon>
        <taxon>Rosales</taxon>
        <taxon>Cannabaceae</taxon>
        <taxon>Trema</taxon>
    </lineage>
</organism>
<evidence type="ECO:0000313" key="2">
    <source>
        <dbReference type="Proteomes" id="UP000237000"/>
    </source>
</evidence>
<gene>
    <name evidence="1" type="ORF">TorRG33x02_118280</name>
</gene>
<keyword evidence="2" id="KW-1185">Reference proteome</keyword>
<dbReference type="AlphaFoldDB" id="A0A2P5F3E8"/>
<dbReference type="Proteomes" id="UP000237000">
    <property type="component" value="Unassembled WGS sequence"/>
</dbReference>
<name>A0A2P5F3E8_TREOI</name>
<comment type="caution">
    <text evidence="1">The sequence shown here is derived from an EMBL/GenBank/DDBJ whole genome shotgun (WGS) entry which is preliminary data.</text>
</comment>
<sequence>MVHAVLCGENFTWRRGAVRLALWRQGIDAVAPCTWRCGAKALMLWRHGAVPLALRHHLPGAGAPLTGAAAPSLWSFWRLCPVASSAWRCGELLELLTP</sequence>
<dbReference type="InParanoid" id="A0A2P5F3E8"/>
<dbReference type="EMBL" id="JXTC01000066">
    <property type="protein sequence ID" value="PON92323.1"/>
    <property type="molecule type" value="Genomic_DNA"/>
</dbReference>